<proteinExistence type="predicted"/>
<dbReference type="GO" id="GO:0016747">
    <property type="term" value="F:acyltransferase activity, transferring groups other than amino-acyl groups"/>
    <property type="evidence" value="ECO:0007669"/>
    <property type="project" value="InterPro"/>
</dbReference>
<reference evidence="2 3" key="1">
    <citation type="journal article" date="2016" name="Nat. Commun.">
        <title>Thousands of microbial genomes shed light on interconnected biogeochemical processes in an aquifer system.</title>
        <authorList>
            <person name="Anantharaman K."/>
            <person name="Brown C.T."/>
            <person name="Hug L.A."/>
            <person name="Sharon I."/>
            <person name="Castelle C.J."/>
            <person name="Probst A.J."/>
            <person name="Thomas B.C."/>
            <person name="Singh A."/>
            <person name="Wilkins M.J."/>
            <person name="Karaoz U."/>
            <person name="Brodie E.L."/>
            <person name="Williams K.H."/>
            <person name="Hubbard S.S."/>
            <person name="Banfield J.F."/>
        </authorList>
    </citation>
    <scope>NUCLEOTIDE SEQUENCE [LARGE SCALE GENOMIC DNA]</scope>
</reference>
<dbReference type="InterPro" id="IPR016181">
    <property type="entry name" value="Acyl_CoA_acyltransferase"/>
</dbReference>
<organism evidence="2 3">
    <name type="scientific">Candidatus Kuenenbacteria bacterium RIFCSPHIGHO2_02_FULL_39_13</name>
    <dbReference type="NCBI Taxonomy" id="1798561"/>
    <lineage>
        <taxon>Bacteria</taxon>
        <taxon>Candidatus Kueneniibacteriota</taxon>
    </lineage>
</organism>
<evidence type="ECO:0000313" key="3">
    <source>
        <dbReference type="Proteomes" id="UP000179136"/>
    </source>
</evidence>
<dbReference type="Proteomes" id="UP000179136">
    <property type="component" value="Unassembled WGS sequence"/>
</dbReference>
<dbReference type="InterPro" id="IPR000182">
    <property type="entry name" value="GNAT_dom"/>
</dbReference>
<accession>A0A1F6FN41</accession>
<protein>
    <recommendedName>
        <fullName evidence="1">N-acetyltransferase domain-containing protein</fullName>
    </recommendedName>
</protein>
<evidence type="ECO:0000259" key="1">
    <source>
        <dbReference type="PROSITE" id="PS51186"/>
    </source>
</evidence>
<dbReference type="STRING" id="1798561.A3B87_00110"/>
<comment type="caution">
    <text evidence="2">The sequence shown here is derived from an EMBL/GenBank/DDBJ whole genome shotgun (WGS) entry which is preliminary data.</text>
</comment>
<sequence length="155" mass="18319">MNNNYTIRPAQKSDSRRVWEIRNHPIFRKYSGNSEFIPLKSHEPWFENKYFSGLNNYCYVLVIEPKVIGYCRLDFNAGKNGYTISIALDPDHHGQGLGYKLLNKSLNLFNQLANNKDILAEIQKENIPSIKLFQKNNFKIYKEDDKNYYLKYKTI</sequence>
<dbReference type="Pfam" id="PF00583">
    <property type="entry name" value="Acetyltransf_1"/>
    <property type="match status" value="1"/>
</dbReference>
<dbReference type="SUPFAM" id="SSF55729">
    <property type="entry name" value="Acyl-CoA N-acyltransferases (Nat)"/>
    <property type="match status" value="1"/>
</dbReference>
<name>A0A1F6FN41_9BACT</name>
<dbReference type="EMBL" id="MFMW01000017">
    <property type="protein sequence ID" value="OGG87261.1"/>
    <property type="molecule type" value="Genomic_DNA"/>
</dbReference>
<dbReference type="Gene3D" id="3.40.630.30">
    <property type="match status" value="1"/>
</dbReference>
<dbReference type="AlphaFoldDB" id="A0A1F6FN41"/>
<gene>
    <name evidence="2" type="ORF">A3B87_00110</name>
</gene>
<dbReference type="CDD" id="cd04301">
    <property type="entry name" value="NAT_SF"/>
    <property type="match status" value="1"/>
</dbReference>
<feature type="domain" description="N-acetyltransferase" evidence="1">
    <location>
        <begin position="5"/>
        <end position="155"/>
    </location>
</feature>
<evidence type="ECO:0000313" key="2">
    <source>
        <dbReference type="EMBL" id="OGG87261.1"/>
    </source>
</evidence>
<dbReference type="PANTHER" id="PTHR43328">
    <property type="entry name" value="ACETYLTRANSFERASE-RELATED"/>
    <property type="match status" value="1"/>
</dbReference>
<dbReference type="PROSITE" id="PS51186">
    <property type="entry name" value="GNAT"/>
    <property type="match status" value="1"/>
</dbReference>
<dbReference type="PANTHER" id="PTHR43328:SF1">
    <property type="entry name" value="N-ACETYLTRANSFERASE DOMAIN-CONTAINING PROTEIN"/>
    <property type="match status" value="1"/>
</dbReference>